<evidence type="ECO:0000313" key="3">
    <source>
        <dbReference type="EMBL" id="EJK53920.1"/>
    </source>
</evidence>
<comment type="caution">
    <text evidence="3">The sequence shown here is derived from an EMBL/GenBank/DDBJ whole genome shotgun (WGS) entry which is preliminary data.</text>
</comment>
<evidence type="ECO:0000313" key="4">
    <source>
        <dbReference type="Proteomes" id="UP000266841"/>
    </source>
</evidence>
<protein>
    <recommendedName>
        <fullName evidence="2">MATH domain-containing protein</fullName>
    </recommendedName>
</protein>
<dbReference type="EMBL" id="AGNL01036739">
    <property type="protein sequence ID" value="EJK53920.1"/>
    <property type="molecule type" value="Genomic_DNA"/>
</dbReference>
<feature type="region of interest" description="Disordered" evidence="1">
    <location>
        <begin position="1"/>
        <end position="44"/>
    </location>
</feature>
<evidence type="ECO:0000256" key="1">
    <source>
        <dbReference type="SAM" id="MobiDB-lite"/>
    </source>
</evidence>
<keyword evidence="4" id="KW-1185">Reference proteome</keyword>
<accession>K0RL54</accession>
<reference evidence="3 4" key="1">
    <citation type="journal article" date="2012" name="Genome Biol.">
        <title>Genome and low-iron response of an oceanic diatom adapted to chronic iron limitation.</title>
        <authorList>
            <person name="Lommer M."/>
            <person name="Specht M."/>
            <person name="Roy A.S."/>
            <person name="Kraemer L."/>
            <person name="Andreson R."/>
            <person name="Gutowska M.A."/>
            <person name="Wolf J."/>
            <person name="Bergner S.V."/>
            <person name="Schilhabel M.B."/>
            <person name="Klostermeier U.C."/>
            <person name="Beiko R.G."/>
            <person name="Rosenstiel P."/>
            <person name="Hippler M."/>
            <person name="Laroche J."/>
        </authorList>
    </citation>
    <scope>NUCLEOTIDE SEQUENCE [LARGE SCALE GENOMIC DNA]</scope>
    <source>
        <strain evidence="3 4">CCMP1005</strain>
    </source>
</reference>
<proteinExistence type="predicted"/>
<dbReference type="CDD" id="cd00121">
    <property type="entry name" value="MATH"/>
    <property type="match status" value="1"/>
</dbReference>
<dbReference type="Pfam" id="PF22486">
    <property type="entry name" value="MATH_2"/>
    <property type="match status" value="1"/>
</dbReference>
<sequence length="245" mass="26607">VEPSLPQQEEGEVERRTRVETKCEGGRPAEREEGPGAVAPGEKGDAVVAERRGQDCHNNNNRSRARLGGAGDNIALQTTHTHNSGGGQMSTRHEPLQIGAPPGRLSDWAIMPLHYNGFTGLPTTKGAGVHSPKFSFFGHQWVVKLYPGGKNDSNDGYVSLKLSNRTEAAIEVQFKFIIKHPNGLGDILEATSKLLKFSPPSSSDAANDYWPSLLCKNFSLRSTLLNYLVDGTLIVEVHMRANKPG</sequence>
<gene>
    <name evidence="3" type="ORF">THAOC_26550</name>
</gene>
<organism evidence="3 4">
    <name type="scientific">Thalassiosira oceanica</name>
    <name type="common">Marine diatom</name>
    <dbReference type="NCBI Taxonomy" id="159749"/>
    <lineage>
        <taxon>Eukaryota</taxon>
        <taxon>Sar</taxon>
        <taxon>Stramenopiles</taxon>
        <taxon>Ochrophyta</taxon>
        <taxon>Bacillariophyta</taxon>
        <taxon>Coscinodiscophyceae</taxon>
        <taxon>Thalassiosirophycidae</taxon>
        <taxon>Thalassiosirales</taxon>
        <taxon>Thalassiosiraceae</taxon>
        <taxon>Thalassiosira</taxon>
    </lineage>
</organism>
<dbReference type="PROSITE" id="PS50144">
    <property type="entry name" value="MATH"/>
    <property type="match status" value="1"/>
</dbReference>
<feature type="domain" description="MATH" evidence="2">
    <location>
        <begin position="108"/>
        <end position="239"/>
    </location>
</feature>
<evidence type="ECO:0000259" key="2">
    <source>
        <dbReference type="PROSITE" id="PS50144"/>
    </source>
</evidence>
<dbReference type="AlphaFoldDB" id="K0RL54"/>
<dbReference type="InterPro" id="IPR008974">
    <property type="entry name" value="TRAF-like"/>
</dbReference>
<dbReference type="Gene3D" id="2.60.210.10">
    <property type="entry name" value="Apoptosis, Tumor Necrosis Factor Receptor Associated Protein 2, Chain A"/>
    <property type="match status" value="1"/>
</dbReference>
<dbReference type="InterPro" id="IPR002083">
    <property type="entry name" value="MATH/TRAF_dom"/>
</dbReference>
<feature type="non-terminal residue" evidence="3">
    <location>
        <position position="1"/>
    </location>
</feature>
<dbReference type="OrthoDB" id="45051at2759"/>
<feature type="compositionally biased region" description="Basic and acidic residues" evidence="1">
    <location>
        <begin position="13"/>
        <end position="34"/>
    </location>
</feature>
<dbReference type="SUPFAM" id="SSF49599">
    <property type="entry name" value="TRAF domain-like"/>
    <property type="match status" value="1"/>
</dbReference>
<dbReference type="Proteomes" id="UP000266841">
    <property type="component" value="Unassembled WGS sequence"/>
</dbReference>
<name>K0RL54_THAOC</name>